<gene>
    <name evidence="2" type="ORF">NTEN_LOCUS1849</name>
</gene>
<protein>
    <submittedName>
        <fullName evidence="2">Uncharacterized protein</fullName>
    </submittedName>
</protein>
<keyword evidence="3" id="KW-1185">Reference proteome</keyword>
<dbReference type="Proteomes" id="UP000479000">
    <property type="component" value="Unassembled WGS sequence"/>
</dbReference>
<name>A0A6H5G0E4_9HEMI</name>
<evidence type="ECO:0000313" key="3">
    <source>
        <dbReference type="Proteomes" id="UP000479000"/>
    </source>
</evidence>
<reference evidence="2 3" key="1">
    <citation type="submission" date="2020-02" db="EMBL/GenBank/DDBJ databases">
        <authorList>
            <person name="Ferguson B K."/>
        </authorList>
    </citation>
    <scope>NUCLEOTIDE SEQUENCE [LARGE SCALE GENOMIC DNA]</scope>
</reference>
<feature type="compositionally biased region" description="Basic residues" evidence="1">
    <location>
        <begin position="55"/>
        <end position="64"/>
    </location>
</feature>
<dbReference type="AlphaFoldDB" id="A0A6H5G0E4"/>
<dbReference type="EMBL" id="CADCXU010002957">
    <property type="protein sequence ID" value="CAA9995058.1"/>
    <property type="molecule type" value="Genomic_DNA"/>
</dbReference>
<proteinExistence type="predicted"/>
<feature type="region of interest" description="Disordered" evidence="1">
    <location>
        <begin position="1"/>
        <end position="64"/>
    </location>
</feature>
<sequence>MAEPAHLLQPRHRHAQEGDAEGSSVSQETASIPALQETPFPPSSIGIRPSLDAQRRRKGQRRRK</sequence>
<feature type="non-terminal residue" evidence="2">
    <location>
        <position position="64"/>
    </location>
</feature>
<organism evidence="2 3">
    <name type="scientific">Nesidiocoris tenuis</name>
    <dbReference type="NCBI Taxonomy" id="355587"/>
    <lineage>
        <taxon>Eukaryota</taxon>
        <taxon>Metazoa</taxon>
        <taxon>Ecdysozoa</taxon>
        <taxon>Arthropoda</taxon>
        <taxon>Hexapoda</taxon>
        <taxon>Insecta</taxon>
        <taxon>Pterygota</taxon>
        <taxon>Neoptera</taxon>
        <taxon>Paraneoptera</taxon>
        <taxon>Hemiptera</taxon>
        <taxon>Heteroptera</taxon>
        <taxon>Panheteroptera</taxon>
        <taxon>Cimicomorpha</taxon>
        <taxon>Miridae</taxon>
        <taxon>Dicyphina</taxon>
        <taxon>Nesidiocoris</taxon>
    </lineage>
</organism>
<evidence type="ECO:0000313" key="2">
    <source>
        <dbReference type="EMBL" id="CAA9995058.1"/>
    </source>
</evidence>
<evidence type="ECO:0000256" key="1">
    <source>
        <dbReference type="SAM" id="MobiDB-lite"/>
    </source>
</evidence>
<accession>A0A6H5G0E4</accession>